<dbReference type="InterPro" id="IPR016151">
    <property type="entry name" value="DNA_mismatch_repair_MutS_N"/>
</dbReference>
<dbReference type="FunFam" id="3.40.50.300:FF:000870">
    <property type="entry name" value="MutS protein homolog 4"/>
    <property type="match status" value="1"/>
</dbReference>
<keyword evidence="7 9" id="KW-0234">DNA repair</keyword>
<dbReference type="HAMAP" id="MF_00096">
    <property type="entry name" value="MutS"/>
    <property type="match status" value="1"/>
</dbReference>
<evidence type="ECO:0000256" key="4">
    <source>
        <dbReference type="ARBA" id="ARBA00022763"/>
    </source>
</evidence>
<dbReference type="AlphaFoldDB" id="R4KP18"/>
<dbReference type="Pfam" id="PF05190">
    <property type="entry name" value="MutS_IV"/>
    <property type="match status" value="1"/>
</dbReference>
<comment type="similarity">
    <text evidence="1 9 10">Belongs to the DNA mismatch repair MutS family.</text>
</comment>
<feature type="domain" description="DNA mismatch repair proteins mutS family" evidence="11">
    <location>
        <begin position="692"/>
        <end position="708"/>
    </location>
</feature>
<dbReference type="InterPro" id="IPR007695">
    <property type="entry name" value="DNA_mismatch_repair_MutS-lik_N"/>
</dbReference>
<dbReference type="InterPro" id="IPR007696">
    <property type="entry name" value="DNA_mismatch_repair_MutS_core"/>
</dbReference>
<keyword evidence="13" id="KW-1185">Reference proteome</keyword>
<dbReference type="InterPro" id="IPR007860">
    <property type="entry name" value="DNA_mmatch_repair_MutS_con_dom"/>
</dbReference>
<feature type="binding site" evidence="9">
    <location>
        <begin position="618"/>
        <end position="625"/>
    </location>
    <ligand>
        <name>ATP</name>
        <dbReference type="ChEBI" id="CHEBI:30616"/>
    </ligand>
</feature>
<evidence type="ECO:0000256" key="3">
    <source>
        <dbReference type="ARBA" id="ARBA00022741"/>
    </source>
</evidence>
<dbReference type="STRING" id="767817.Desgi_1928"/>
<evidence type="ECO:0000256" key="10">
    <source>
        <dbReference type="RuleBase" id="RU003756"/>
    </source>
</evidence>
<dbReference type="NCBIfam" id="TIGR01070">
    <property type="entry name" value="mutS1"/>
    <property type="match status" value="1"/>
</dbReference>
<evidence type="ECO:0000256" key="9">
    <source>
        <dbReference type="HAMAP-Rule" id="MF_00096"/>
    </source>
</evidence>
<evidence type="ECO:0000313" key="12">
    <source>
        <dbReference type="EMBL" id="AGL01376.1"/>
    </source>
</evidence>
<sequence length="884" mass="99491">MAYTPMMQQYLQIKQNYQNYILMFRMGDFYEMFFDDALVASKDLEIALTARDGGGGEKVPMCGVPHHAAQSYIARLIEKGHRVVICEQVEDPRQAKGLVKREVTRIVTPGTVMEGQCLDDKKNNYLVAVLAEDNGCGLAFCDISTGLFWVTQFTGINAYHEMTDELHRLQPAELLLPRSYKCDLPKRLAGIANVLITPIDDDLFTSEAARNAMERQFGDNWLETGIDHLIFGLRAAGVILLYLLDTQKRSLHQINRPRIYNTNQYMKIDAVSRRNLELTGSIKDGMRWGTLIWVLDYSSTAMGGRLLKQWIEQPLLDTVIINKRLDAVEELLNNLILRKQIKEALKQVYDLERLAGRVAYGSANARDLLALRKSFDLLPAIKGLISDVHAKLLVDIIGLLDDMSDINELLHEALVDDPPMQIREGGIFKTGYHPEVDRLRTASRNGKDWLARLESEERQRTGIKSLKVGYNKIFGYYLEVTKANLSQVPDHYIRKQTLVNAERFITNQLKEYEDMIMGAEDRLMQLEFQLFGEIRQKVADELLRMQNAARKLAILDVLVSLAEAAERSNLVRPVVNTDKKIVIRDGRHPVVERVLNAGNFVPNDTYMDENSTFILLTGPNMAGKSTYMRQVALIILMAQLGSFVPATEAEIGLVDYIFTRIGAADDLAGGRSTFMVEMSECRDIVNNATPNSLIIMDEVGRGTSTYDGISIARALVEYIHDIIGARTLFSTHYHELTDLDSLPGVVNCTVSVHEENDEIIFLRKVLPGKVDKSYGIQVARLAGLPEKVLKRAQDVLRRMEIRSGGAGGAVTHHIEKNDMVTTGCKEQCAHCREKLLLGELAKINVMQITPLEAINLLHEWTEKIKNEVDTGGNLLKEINVSSEN</sequence>
<proteinExistence type="inferred from homology"/>
<dbReference type="InterPro" id="IPR036187">
    <property type="entry name" value="DNA_mismatch_repair_MutS_sf"/>
</dbReference>
<evidence type="ECO:0000313" key="13">
    <source>
        <dbReference type="Proteomes" id="UP000013520"/>
    </source>
</evidence>
<evidence type="ECO:0000256" key="8">
    <source>
        <dbReference type="ARBA" id="ARBA00024647"/>
    </source>
</evidence>
<evidence type="ECO:0000256" key="7">
    <source>
        <dbReference type="ARBA" id="ARBA00023204"/>
    </source>
</evidence>
<dbReference type="GO" id="GO:0003684">
    <property type="term" value="F:damaged DNA binding"/>
    <property type="evidence" value="ECO:0007669"/>
    <property type="project" value="UniProtKB-UniRule"/>
</dbReference>
<dbReference type="InterPro" id="IPR005748">
    <property type="entry name" value="DNA_mismatch_repair_MutS"/>
</dbReference>
<dbReference type="PROSITE" id="PS00486">
    <property type="entry name" value="DNA_MISMATCH_REPAIR_2"/>
    <property type="match status" value="1"/>
</dbReference>
<dbReference type="Pfam" id="PF01624">
    <property type="entry name" value="MutS_I"/>
    <property type="match status" value="1"/>
</dbReference>
<dbReference type="FunFam" id="1.10.1420.10:FF:000007">
    <property type="entry name" value="DNA mismatch repair protein MutS"/>
    <property type="match status" value="1"/>
</dbReference>
<protein>
    <recommendedName>
        <fullName evidence="2 9">DNA mismatch repair protein MutS</fullName>
    </recommendedName>
</protein>
<dbReference type="GO" id="GO:0006298">
    <property type="term" value="P:mismatch repair"/>
    <property type="evidence" value="ECO:0007669"/>
    <property type="project" value="UniProtKB-UniRule"/>
</dbReference>
<dbReference type="SUPFAM" id="SSF48334">
    <property type="entry name" value="DNA repair protein MutS, domain III"/>
    <property type="match status" value="1"/>
</dbReference>
<dbReference type="Pfam" id="PF05192">
    <property type="entry name" value="MutS_III"/>
    <property type="match status" value="1"/>
</dbReference>
<dbReference type="eggNOG" id="COG0249">
    <property type="taxonomic scope" value="Bacteria"/>
</dbReference>
<dbReference type="CDD" id="cd03284">
    <property type="entry name" value="ABC_MutS1"/>
    <property type="match status" value="1"/>
</dbReference>
<comment type="function">
    <text evidence="8 9">This protein is involved in the repair of mismatches in DNA. It is possible that it carries out the mismatch recognition step. This protein has a weak ATPase activity.</text>
</comment>
<dbReference type="InterPro" id="IPR027417">
    <property type="entry name" value="P-loop_NTPase"/>
</dbReference>
<dbReference type="Pfam" id="PF00488">
    <property type="entry name" value="MutS_V"/>
    <property type="match status" value="1"/>
</dbReference>
<dbReference type="GO" id="GO:0005524">
    <property type="term" value="F:ATP binding"/>
    <property type="evidence" value="ECO:0007669"/>
    <property type="project" value="UniProtKB-UniRule"/>
</dbReference>
<dbReference type="Proteomes" id="UP000013520">
    <property type="component" value="Chromosome"/>
</dbReference>
<dbReference type="Gene3D" id="3.40.1170.10">
    <property type="entry name" value="DNA repair protein MutS, domain I"/>
    <property type="match status" value="1"/>
</dbReference>
<keyword evidence="3 9" id="KW-0547">Nucleotide-binding</keyword>
<dbReference type="SMART" id="SM00534">
    <property type="entry name" value="MUTSac"/>
    <property type="match status" value="1"/>
</dbReference>
<dbReference type="EMBL" id="CP003273">
    <property type="protein sequence ID" value="AGL01376.1"/>
    <property type="molecule type" value="Genomic_DNA"/>
</dbReference>
<dbReference type="Gene3D" id="3.40.50.300">
    <property type="entry name" value="P-loop containing nucleotide triphosphate hydrolases"/>
    <property type="match status" value="1"/>
</dbReference>
<dbReference type="InterPro" id="IPR036678">
    <property type="entry name" value="MutS_con_dom_sf"/>
</dbReference>
<dbReference type="GO" id="GO:0140664">
    <property type="term" value="F:ATP-dependent DNA damage sensor activity"/>
    <property type="evidence" value="ECO:0007669"/>
    <property type="project" value="InterPro"/>
</dbReference>
<dbReference type="GO" id="GO:0030983">
    <property type="term" value="F:mismatched DNA binding"/>
    <property type="evidence" value="ECO:0007669"/>
    <property type="project" value="InterPro"/>
</dbReference>
<dbReference type="KEGG" id="dgi:Desgi_1928"/>
<keyword evidence="5 9" id="KW-0067">ATP-binding</keyword>
<dbReference type="InterPro" id="IPR017261">
    <property type="entry name" value="DNA_mismatch_repair_MutS/MSH"/>
</dbReference>
<reference evidence="12 13" key="1">
    <citation type="submission" date="2012-01" db="EMBL/GenBank/DDBJ databases">
        <title>Complete sequence of Desulfotomaculum gibsoniae DSM 7213.</title>
        <authorList>
            <consortium name="US DOE Joint Genome Institute"/>
            <person name="Lucas S."/>
            <person name="Han J."/>
            <person name="Lapidus A."/>
            <person name="Cheng J.-F."/>
            <person name="Goodwin L."/>
            <person name="Pitluck S."/>
            <person name="Peters L."/>
            <person name="Ovchinnikova G."/>
            <person name="Teshima H."/>
            <person name="Detter J.C."/>
            <person name="Han C."/>
            <person name="Tapia R."/>
            <person name="Land M."/>
            <person name="Hauser L."/>
            <person name="Kyrpides N."/>
            <person name="Ivanova N."/>
            <person name="Pagani I."/>
            <person name="Parshina S."/>
            <person name="Plugge C."/>
            <person name="Muyzer G."/>
            <person name="Kuever J."/>
            <person name="Ivanova A."/>
            <person name="Nazina T."/>
            <person name="Klenk H.-P."/>
            <person name="Brambilla E."/>
            <person name="Spring S."/>
            <person name="Stams A.F."/>
            <person name="Woyke T."/>
        </authorList>
    </citation>
    <scope>NUCLEOTIDE SEQUENCE [LARGE SCALE GENOMIC DNA]</scope>
    <source>
        <strain evidence="12 13">DSM 7213</strain>
    </source>
</reference>
<dbReference type="InterPro" id="IPR045076">
    <property type="entry name" value="MutS"/>
</dbReference>
<dbReference type="SUPFAM" id="SSF52540">
    <property type="entry name" value="P-loop containing nucleoside triphosphate hydrolases"/>
    <property type="match status" value="1"/>
</dbReference>
<dbReference type="HOGENOM" id="CLU_002472_3_1_9"/>
<evidence type="ECO:0000259" key="11">
    <source>
        <dbReference type="PROSITE" id="PS00486"/>
    </source>
</evidence>
<dbReference type="Pfam" id="PF05188">
    <property type="entry name" value="MutS_II"/>
    <property type="match status" value="1"/>
</dbReference>
<dbReference type="NCBIfam" id="NF003810">
    <property type="entry name" value="PRK05399.1"/>
    <property type="match status" value="1"/>
</dbReference>
<accession>R4KP18</accession>
<keyword evidence="4 9" id="KW-0227">DNA damage</keyword>
<evidence type="ECO:0000256" key="6">
    <source>
        <dbReference type="ARBA" id="ARBA00023125"/>
    </source>
</evidence>
<dbReference type="Gene3D" id="3.30.420.110">
    <property type="entry name" value="MutS, connector domain"/>
    <property type="match status" value="1"/>
</dbReference>
<evidence type="ECO:0000256" key="1">
    <source>
        <dbReference type="ARBA" id="ARBA00006271"/>
    </source>
</evidence>
<gene>
    <name evidence="9" type="primary">mutS</name>
    <name evidence="12" type="ORF">Desgi_1928</name>
</gene>
<dbReference type="SUPFAM" id="SSF53150">
    <property type="entry name" value="DNA repair protein MutS, domain II"/>
    <property type="match status" value="1"/>
</dbReference>
<dbReference type="Gene3D" id="1.10.1420.10">
    <property type="match status" value="2"/>
</dbReference>
<organism evidence="12 13">
    <name type="scientific">Desulfoscipio gibsoniae DSM 7213</name>
    <dbReference type="NCBI Taxonomy" id="767817"/>
    <lineage>
        <taxon>Bacteria</taxon>
        <taxon>Bacillati</taxon>
        <taxon>Bacillota</taxon>
        <taxon>Clostridia</taxon>
        <taxon>Eubacteriales</taxon>
        <taxon>Desulfallaceae</taxon>
        <taxon>Desulfoscipio</taxon>
    </lineage>
</organism>
<dbReference type="PIRSF" id="PIRSF037677">
    <property type="entry name" value="DNA_mis_repair_Msh6"/>
    <property type="match status" value="1"/>
</dbReference>
<dbReference type="GO" id="GO:0005829">
    <property type="term" value="C:cytosol"/>
    <property type="evidence" value="ECO:0007669"/>
    <property type="project" value="TreeGrafter"/>
</dbReference>
<dbReference type="PANTHER" id="PTHR11361:SF34">
    <property type="entry name" value="DNA MISMATCH REPAIR PROTEIN MSH1, MITOCHONDRIAL"/>
    <property type="match status" value="1"/>
</dbReference>
<evidence type="ECO:0000256" key="2">
    <source>
        <dbReference type="ARBA" id="ARBA00021982"/>
    </source>
</evidence>
<dbReference type="InterPro" id="IPR007861">
    <property type="entry name" value="DNA_mismatch_repair_MutS_clamp"/>
</dbReference>
<dbReference type="SMART" id="SM00533">
    <property type="entry name" value="MUTSd"/>
    <property type="match status" value="1"/>
</dbReference>
<name>R4KP18_9FIRM</name>
<dbReference type="FunFam" id="3.40.1170.10:FF:000001">
    <property type="entry name" value="DNA mismatch repair protein MutS"/>
    <property type="match status" value="1"/>
</dbReference>
<dbReference type="SUPFAM" id="SSF55271">
    <property type="entry name" value="DNA repair protein MutS, domain I"/>
    <property type="match status" value="1"/>
</dbReference>
<keyword evidence="6 9" id="KW-0238">DNA-binding</keyword>
<dbReference type="PANTHER" id="PTHR11361">
    <property type="entry name" value="DNA MISMATCH REPAIR PROTEIN MUTS FAMILY MEMBER"/>
    <property type="match status" value="1"/>
</dbReference>
<dbReference type="InterPro" id="IPR000432">
    <property type="entry name" value="DNA_mismatch_repair_MutS_C"/>
</dbReference>
<evidence type="ECO:0000256" key="5">
    <source>
        <dbReference type="ARBA" id="ARBA00022840"/>
    </source>
</evidence>